<dbReference type="Pfam" id="PF00012">
    <property type="entry name" value="HSP70"/>
    <property type="match status" value="1"/>
</dbReference>
<evidence type="ECO:0000256" key="5">
    <source>
        <dbReference type="ARBA" id="ARBA00023186"/>
    </source>
</evidence>
<dbReference type="PRINTS" id="PR00301">
    <property type="entry name" value="HEATSHOCK70"/>
</dbReference>
<dbReference type="InterPro" id="IPR013126">
    <property type="entry name" value="Hsp_70_fam"/>
</dbReference>
<evidence type="ECO:0000256" key="3">
    <source>
        <dbReference type="ARBA" id="ARBA00022840"/>
    </source>
</evidence>
<dbReference type="Proteomes" id="UP000198362">
    <property type="component" value="Unassembled WGS sequence"/>
</dbReference>
<dbReference type="EMBL" id="FZPH01000003">
    <property type="protein sequence ID" value="SNT19065.1"/>
    <property type="molecule type" value="Genomic_DNA"/>
</dbReference>
<keyword evidence="8" id="KW-1185">Reference proteome</keyword>
<evidence type="ECO:0000313" key="8">
    <source>
        <dbReference type="Proteomes" id="UP000198362"/>
    </source>
</evidence>
<dbReference type="AlphaFoldDB" id="A0A239KLX9"/>
<dbReference type="PANTHER" id="PTHR45639:SF32">
    <property type="entry name" value="HEAT SHOCK PROTEIN PDR13"/>
    <property type="match status" value="1"/>
</dbReference>
<dbReference type="InterPro" id="IPR043129">
    <property type="entry name" value="ATPase_NBD"/>
</dbReference>
<organism evidence="7 8">
    <name type="scientific">Asanoa hainanensis</name>
    <dbReference type="NCBI Taxonomy" id="560556"/>
    <lineage>
        <taxon>Bacteria</taxon>
        <taxon>Bacillati</taxon>
        <taxon>Actinomycetota</taxon>
        <taxon>Actinomycetes</taxon>
        <taxon>Micromonosporales</taxon>
        <taxon>Micromonosporaceae</taxon>
        <taxon>Asanoa</taxon>
    </lineage>
</organism>
<dbReference type="PROSITE" id="PS01036">
    <property type="entry name" value="HSP70_3"/>
    <property type="match status" value="1"/>
</dbReference>
<keyword evidence="5" id="KW-0143">Chaperone</keyword>
<dbReference type="Gene3D" id="3.90.640.10">
    <property type="entry name" value="Actin, Chain A, domain 4"/>
    <property type="match status" value="1"/>
</dbReference>
<dbReference type="GO" id="GO:0005829">
    <property type="term" value="C:cytosol"/>
    <property type="evidence" value="ECO:0007669"/>
    <property type="project" value="TreeGrafter"/>
</dbReference>
<evidence type="ECO:0000256" key="4">
    <source>
        <dbReference type="ARBA" id="ARBA00023016"/>
    </source>
</evidence>
<evidence type="ECO:0000256" key="6">
    <source>
        <dbReference type="SAM" id="MobiDB-lite"/>
    </source>
</evidence>
<keyword evidence="3" id="KW-0067">ATP-binding</keyword>
<evidence type="ECO:0000313" key="7">
    <source>
        <dbReference type="EMBL" id="SNT19065.1"/>
    </source>
</evidence>
<keyword evidence="2" id="KW-0547">Nucleotide-binding</keyword>
<evidence type="ECO:0000256" key="2">
    <source>
        <dbReference type="ARBA" id="ARBA00022741"/>
    </source>
</evidence>
<evidence type="ECO:0000256" key="1">
    <source>
        <dbReference type="ARBA" id="ARBA00007381"/>
    </source>
</evidence>
<gene>
    <name evidence="7" type="ORF">SAMN05421812_103631</name>
</gene>
<proteinExistence type="inferred from homology"/>
<dbReference type="Gene3D" id="3.30.420.40">
    <property type="match status" value="2"/>
</dbReference>
<reference evidence="7 8" key="1">
    <citation type="submission" date="2017-06" db="EMBL/GenBank/DDBJ databases">
        <authorList>
            <person name="Kim H.J."/>
            <person name="Triplett B.A."/>
        </authorList>
    </citation>
    <scope>NUCLEOTIDE SEQUENCE [LARGE SCALE GENOMIC DNA]</scope>
    <source>
        <strain evidence="7 8">CGMCC 4.5593</strain>
    </source>
</reference>
<feature type="region of interest" description="Disordered" evidence="6">
    <location>
        <begin position="411"/>
        <end position="447"/>
    </location>
</feature>
<accession>A0A239KLX9</accession>
<dbReference type="InterPro" id="IPR018181">
    <property type="entry name" value="Heat_shock_70_CS"/>
</dbReference>
<protein>
    <submittedName>
        <fullName evidence="7">Hsp70 protein</fullName>
    </submittedName>
</protein>
<keyword evidence="4" id="KW-0346">Stress response</keyword>
<comment type="similarity">
    <text evidence="1">Belongs to the heat shock protein 70 family.</text>
</comment>
<dbReference type="GO" id="GO:0140662">
    <property type="term" value="F:ATP-dependent protein folding chaperone"/>
    <property type="evidence" value="ECO:0007669"/>
    <property type="project" value="InterPro"/>
</dbReference>
<name>A0A239KLX9_9ACTN</name>
<sequence>MIIDYRCVVASDGVRLGIDYGTSNTVAVLAQVGREPRTVLFDGSPLLPSGVCLDGTGRLLVGRDAWHTALSVPAAFEPFPKQRIGDGAVLLGDREVPVAELIGATLSRVGQEATRIAGEPVTSVTLSFPAAWGTERRRVLAEAAERVFPVVELVAEPVAAANLFAGVASQAVPVGRCAIVYDFGAGTFDVSVVRRGPGGFEVLATEGRDDCGGLDLDAAVVRRLGATVGQSSPEVWERLVNPASTADRRASRQLWENARTAKEMLSRATSALLHVPLLDSDVTVGREELDELAAPLLAGTVEATRAAIEAAGVVTADLAAIYLTGGSSRMPAVSTALHRAFSVAPILVEQPELVVAEGSVRPPVAAESPTAVLASPVPRSPSRTRQVVVLSAVVVSVAAVAVVVGPSLGSDGSGTGRAVGAASTGPLSPSQSAAPTPTPTPSSAPVDSCVVGSWRSIGGQQTLKINGHDTIFSGGAGVTMTYQADGRVTVVWKNATWKATVNGTKWTERINGKVTASVFHKGGKEYVTSSKGTGDVVLYRGSSRNSSVNLDLVNGDDPYFCFGDSLRFVDDDYSAEFKRL</sequence>
<dbReference type="SUPFAM" id="SSF53067">
    <property type="entry name" value="Actin-like ATPase domain"/>
    <property type="match status" value="2"/>
</dbReference>
<dbReference type="GO" id="GO:0005524">
    <property type="term" value="F:ATP binding"/>
    <property type="evidence" value="ECO:0007669"/>
    <property type="project" value="UniProtKB-KW"/>
</dbReference>
<dbReference type="PANTHER" id="PTHR45639">
    <property type="entry name" value="HSC70CB, ISOFORM G-RELATED"/>
    <property type="match status" value="1"/>
</dbReference>